<protein>
    <submittedName>
        <fullName evidence="1">Uncharacterized protein</fullName>
    </submittedName>
</protein>
<dbReference type="AlphaFoldDB" id="A0A840S003"/>
<dbReference type="EMBL" id="JACHHO010000001">
    <property type="protein sequence ID" value="MBB5202822.1"/>
    <property type="molecule type" value="Genomic_DNA"/>
</dbReference>
<name>A0A840S003_9BURK</name>
<keyword evidence="2" id="KW-1185">Reference proteome</keyword>
<evidence type="ECO:0000313" key="1">
    <source>
        <dbReference type="EMBL" id="MBB5202822.1"/>
    </source>
</evidence>
<organism evidence="1 2">
    <name type="scientific">Inhella inkyongensis</name>
    <dbReference type="NCBI Taxonomy" id="392593"/>
    <lineage>
        <taxon>Bacteria</taxon>
        <taxon>Pseudomonadati</taxon>
        <taxon>Pseudomonadota</taxon>
        <taxon>Betaproteobacteria</taxon>
        <taxon>Burkholderiales</taxon>
        <taxon>Sphaerotilaceae</taxon>
        <taxon>Inhella</taxon>
    </lineage>
</organism>
<comment type="caution">
    <text evidence="1">The sequence shown here is derived from an EMBL/GenBank/DDBJ whole genome shotgun (WGS) entry which is preliminary data.</text>
</comment>
<reference evidence="1 2" key="1">
    <citation type="submission" date="2020-08" db="EMBL/GenBank/DDBJ databases">
        <title>Genomic Encyclopedia of Type Strains, Phase IV (KMG-IV): sequencing the most valuable type-strain genomes for metagenomic binning, comparative biology and taxonomic classification.</title>
        <authorList>
            <person name="Goeker M."/>
        </authorList>
    </citation>
    <scope>NUCLEOTIDE SEQUENCE [LARGE SCALE GENOMIC DNA]</scope>
    <source>
        <strain evidence="1 2">DSM 23958</strain>
    </source>
</reference>
<sequence length="82" mass="8919">MVVRCVVLQAPVTGALSELELWAAAVPGRTYAVLDERDGAIAVELQWGASDAASGHELRQFLPRFLVTDGELRAWPPTHQAH</sequence>
<evidence type="ECO:0000313" key="2">
    <source>
        <dbReference type="Proteomes" id="UP000554837"/>
    </source>
</evidence>
<gene>
    <name evidence="1" type="ORF">HNQ51_000115</name>
</gene>
<dbReference type="Proteomes" id="UP000554837">
    <property type="component" value="Unassembled WGS sequence"/>
</dbReference>
<accession>A0A840S003</accession>
<proteinExistence type="predicted"/>